<dbReference type="HOGENOM" id="CLU_011808_0_0_1"/>
<organism evidence="4 5">
    <name type="scientific">Sphaerobolus stellatus (strain SS14)</name>
    <dbReference type="NCBI Taxonomy" id="990650"/>
    <lineage>
        <taxon>Eukaryota</taxon>
        <taxon>Fungi</taxon>
        <taxon>Dikarya</taxon>
        <taxon>Basidiomycota</taxon>
        <taxon>Agaricomycotina</taxon>
        <taxon>Agaricomycetes</taxon>
        <taxon>Phallomycetidae</taxon>
        <taxon>Geastrales</taxon>
        <taxon>Sphaerobolaceae</taxon>
        <taxon>Sphaerobolus</taxon>
    </lineage>
</organism>
<dbReference type="Proteomes" id="UP000054279">
    <property type="component" value="Unassembled WGS sequence"/>
</dbReference>
<protein>
    <recommendedName>
        <fullName evidence="3">Telomere length regulation protein conserved domain-containing protein</fullName>
    </recommendedName>
</protein>
<feature type="region of interest" description="Disordered" evidence="2">
    <location>
        <begin position="337"/>
        <end position="412"/>
    </location>
</feature>
<dbReference type="EMBL" id="KN837185">
    <property type="protein sequence ID" value="KIJ35771.1"/>
    <property type="molecule type" value="Genomic_DNA"/>
</dbReference>
<dbReference type="PANTHER" id="PTHR15830:SF10">
    <property type="entry name" value="TELOMERE LENGTH REGULATION PROTEIN TEL2 HOMOLOG"/>
    <property type="match status" value="1"/>
</dbReference>
<feature type="domain" description="Telomere length regulation protein conserved" evidence="3">
    <location>
        <begin position="416"/>
        <end position="531"/>
    </location>
</feature>
<evidence type="ECO:0000256" key="1">
    <source>
        <dbReference type="ARBA" id="ARBA00006133"/>
    </source>
</evidence>
<dbReference type="GO" id="GO:0042162">
    <property type="term" value="F:telomeric DNA binding"/>
    <property type="evidence" value="ECO:0007669"/>
    <property type="project" value="TreeGrafter"/>
</dbReference>
<dbReference type="OrthoDB" id="10254187at2759"/>
<dbReference type="Gene3D" id="1.25.40.720">
    <property type="entry name" value="Telomere length regulation protein 2, C-terminal domain"/>
    <property type="match status" value="1"/>
</dbReference>
<gene>
    <name evidence="4" type="ORF">M422DRAFT_782450</name>
</gene>
<sequence length="846" mass="92376">MDISLSLSHPRNGDSSTATSPVHQYLFQLRTPVESLESLEQLLLEPLTALNVVPHGFKPATHVSLQPSEVLKIIPTIQDIILNNILPTWFLPIQEAGHKTLLKQLFCPSLSQSKKPIVKILSESQTAEFSKISVSGLTTLISLDCQVGRDTSTPARRKVGENARILRGIFGKLVAGKEDDELWGAITAIVCGSGRIWDFAIARAVVSWVADLQDSKVDEAALRKLLDTTMVLWTNPEHIRHALLSQHRYTTSLVLIILAAMPSPPMHLALSSPFISSITTYLTHLDDSIRRCGMLTAEIVATRCGQKLAFEGWEAKGDIFDWARVMRGWKNDWDVEGFQEDSDIAQEEEMRDEAELEEKKEKRTPERAPPDSDDESMSGYSSEDSSRPPSPTNEEMDEFERDPTLRVGRSKPIPRPFYLPQLIELLRSDKDDKEAVERVEIALSNAEGLIRRKKGFGLELEENAAELTMALTRLRNTYDLETFDENRQGALIALIECCPRQTAQTLIEQFFTNQYTTHDRITFLTSLAIGARSLAGLPVPPSSVPRAPQFPSKMLPPALHRRYATPEEHQLVGEEGSVQKMLGGITKGLLEESKEEAEEAVKGHPDVVRQKMLRLGTSKKGLGRVGIQEVSSSGSSLSKPSKAIPKPNPDAYTAIAAEHFIMPLINHMWMHLRDASTRTGRGGTGTDVIFDVLVLSQFVGTLGVLVYAARFSPTFLAVIAPAALEMGLTLGNRRVSMAEISSTQNSASTSNSTPNASLLLSSLSLTHIILSGSVSLDSGRTLALEHTVLLKAAGAWAGEVLDAVERGRKVEGGGGAVETRLGAAAAGVVIGVEKVTGKWGGGMGGF</sequence>
<dbReference type="InterPro" id="IPR019337">
    <property type="entry name" value="Telomere_length_regulation_dom"/>
</dbReference>
<dbReference type="GO" id="GO:0051083">
    <property type="term" value="P:'de novo' cotranslational protein folding"/>
    <property type="evidence" value="ECO:0007669"/>
    <property type="project" value="TreeGrafter"/>
</dbReference>
<feature type="compositionally biased region" description="Basic and acidic residues" evidence="2">
    <location>
        <begin position="357"/>
        <end position="370"/>
    </location>
</feature>
<keyword evidence="5" id="KW-1185">Reference proteome</keyword>
<dbReference type="GO" id="GO:0005829">
    <property type="term" value="C:cytosol"/>
    <property type="evidence" value="ECO:0007669"/>
    <property type="project" value="TreeGrafter"/>
</dbReference>
<proteinExistence type="inferred from homology"/>
<evidence type="ECO:0000313" key="4">
    <source>
        <dbReference type="EMBL" id="KIJ35771.1"/>
    </source>
</evidence>
<dbReference type="InterPro" id="IPR038528">
    <property type="entry name" value="TEL2_C_sf"/>
</dbReference>
<evidence type="ECO:0000259" key="3">
    <source>
        <dbReference type="Pfam" id="PF10193"/>
    </source>
</evidence>
<accession>A0A0C9VED0</accession>
<reference evidence="4 5" key="1">
    <citation type="submission" date="2014-06" db="EMBL/GenBank/DDBJ databases">
        <title>Evolutionary Origins and Diversification of the Mycorrhizal Mutualists.</title>
        <authorList>
            <consortium name="DOE Joint Genome Institute"/>
            <consortium name="Mycorrhizal Genomics Consortium"/>
            <person name="Kohler A."/>
            <person name="Kuo A."/>
            <person name="Nagy L.G."/>
            <person name="Floudas D."/>
            <person name="Copeland A."/>
            <person name="Barry K.W."/>
            <person name="Cichocki N."/>
            <person name="Veneault-Fourrey C."/>
            <person name="LaButti K."/>
            <person name="Lindquist E.A."/>
            <person name="Lipzen A."/>
            <person name="Lundell T."/>
            <person name="Morin E."/>
            <person name="Murat C."/>
            <person name="Riley R."/>
            <person name="Ohm R."/>
            <person name="Sun H."/>
            <person name="Tunlid A."/>
            <person name="Henrissat B."/>
            <person name="Grigoriev I.V."/>
            <person name="Hibbett D.S."/>
            <person name="Martin F."/>
        </authorList>
    </citation>
    <scope>NUCLEOTIDE SEQUENCE [LARGE SCALE GENOMIC DNA]</scope>
    <source>
        <strain evidence="4 5">SS14</strain>
    </source>
</reference>
<evidence type="ECO:0000313" key="5">
    <source>
        <dbReference type="Proteomes" id="UP000054279"/>
    </source>
</evidence>
<feature type="compositionally biased region" description="Acidic residues" evidence="2">
    <location>
        <begin position="337"/>
        <end position="356"/>
    </location>
</feature>
<comment type="similarity">
    <text evidence="1">Belongs to the TEL2 family.</text>
</comment>
<evidence type="ECO:0000256" key="2">
    <source>
        <dbReference type="SAM" id="MobiDB-lite"/>
    </source>
</evidence>
<dbReference type="AlphaFoldDB" id="A0A0C9VED0"/>
<dbReference type="InterPro" id="IPR051970">
    <property type="entry name" value="TEL2_Regulation"/>
</dbReference>
<name>A0A0C9VED0_SPHS4</name>
<dbReference type="PANTHER" id="PTHR15830">
    <property type="entry name" value="TELOMERE LENGTH REGULATION PROTEIN TEL2 FAMILY MEMBER"/>
    <property type="match status" value="1"/>
</dbReference>
<dbReference type="GO" id="GO:0051879">
    <property type="term" value="F:Hsp90 protein binding"/>
    <property type="evidence" value="ECO:0007669"/>
    <property type="project" value="TreeGrafter"/>
</dbReference>
<dbReference type="Pfam" id="PF10193">
    <property type="entry name" value="Telomere_reg-2"/>
    <property type="match status" value="1"/>
</dbReference>